<dbReference type="EMBL" id="JH993008">
    <property type="protein sequence ID" value="EKX43765.1"/>
    <property type="molecule type" value="Genomic_DNA"/>
</dbReference>
<dbReference type="Proteomes" id="UP000011087">
    <property type="component" value="Unassembled WGS sequence"/>
</dbReference>
<reference evidence="3" key="2">
    <citation type="submission" date="2012-11" db="EMBL/GenBank/DDBJ databases">
        <authorList>
            <person name="Kuo A."/>
            <person name="Curtis B.A."/>
            <person name="Tanifuji G."/>
            <person name="Burki F."/>
            <person name="Gruber A."/>
            <person name="Irimia M."/>
            <person name="Maruyama S."/>
            <person name="Arias M.C."/>
            <person name="Ball S.G."/>
            <person name="Gile G.H."/>
            <person name="Hirakawa Y."/>
            <person name="Hopkins J.F."/>
            <person name="Rensing S.A."/>
            <person name="Schmutz J."/>
            <person name="Symeonidi A."/>
            <person name="Elias M."/>
            <person name="Eveleigh R.J."/>
            <person name="Herman E.K."/>
            <person name="Klute M.J."/>
            <person name="Nakayama T."/>
            <person name="Obornik M."/>
            <person name="Reyes-Prieto A."/>
            <person name="Armbrust E.V."/>
            <person name="Aves S.J."/>
            <person name="Beiko R.G."/>
            <person name="Coutinho P."/>
            <person name="Dacks J.B."/>
            <person name="Durnford D.G."/>
            <person name="Fast N.M."/>
            <person name="Green B.R."/>
            <person name="Grisdale C."/>
            <person name="Hempe F."/>
            <person name="Henrissat B."/>
            <person name="Hoppner M.P."/>
            <person name="Ishida K.-I."/>
            <person name="Kim E."/>
            <person name="Koreny L."/>
            <person name="Kroth P.G."/>
            <person name="Liu Y."/>
            <person name="Malik S.-B."/>
            <person name="Maier U.G."/>
            <person name="McRose D."/>
            <person name="Mock T."/>
            <person name="Neilson J.A."/>
            <person name="Onodera N.T."/>
            <person name="Poole A.M."/>
            <person name="Pritham E.J."/>
            <person name="Richards T.A."/>
            <person name="Rocap G."/>
            <person name="Roy S.W."/>
            <person name="Sarai C."/>
            <person name="Schaack S."/>
            <person name="Shirato S."/>
            <person name="Slamovits C.H."/>
            <person name="Spencer D.F."/>
            <person name="Suzuki S."/>
            <person name="Worden A.Z."/>
            <person name="Zauner S."/>
            <person name="Barry K."/>
            <person name="Bell C."/>
            <person name="Bharti A.K."/>
            <person name="Crow J.A."/>
            <person name="Grimwood J."/>
            <person name="Kramer R."/>
            <person name="Lindquist E."/>
            <person name="Lucas S."/>
            <person name="Salamov A."/>
            <person name="McFadden G.I."/>
            <person name="Lane C.E."/>
            <person name="Keeling P.J."/>
            <person name="Gray M.W."/>
            <person name="Grigoriev I.V."/>
            <person name="Archibald J.M."/>
        </authorList>
    </citation>
    <scope>NUCLEOTIDE SEQUENCE</scope>
    <source>
        <strain evidence="3">CCMP2712</strain>
    </source>
</reference>
<organism evidence="1">
    <name type="scientific">Guillardia theta (strain CCMP2712)</name>
    <name type="common">Cryptophyte</name>
    <dbReference type="NCBI Taxonomy" id="905079"/>
    <lineage>
        <taxon>Eukaryota</taxon>
        <taxon>Cryptophyceae</taxon>
        <taxon>Pyrenomonadales</taxon>
        <taxon>Geminigeraceae</taxon>
        <taxon>Guillardia</taxon>
    </lineage>
</organism>
<evidence type="ECO:0000313" key="3">
    <source>
        <dbReference type="Proteomes" id="UP000011087"/>
    </source>
</evidence>
<dbReference type="GeneID" id="17300499"/>
<dbReference type="HOGENOM" id="CLU_2459486_0_0_1"/>
<dbReference type="EnsemblProtists" id="EKX43765">
    <property type="protein sequence ID" value="EKX43765"/>
    <property type="gene ID" value="GUITHDRAFT_110220"/>
</dbReference>
<gene>
    <name evidence="1" type="ORF">GUITHDRAFT_110220</name>
</gene>
<protein>
    <submittedName>
        <fullName evidence="1 2">Uncharacterized protein</fullName>
    </submittedName>
</protein>
<keyword evidence="3" id="KW-1185">Reference proteome</keyword>
<dbReference type="RefSeq" id="XP_005830745.1">
    <property type="nucleotide sequence ID" value="XM_005830688.1"/>
</dbReference>
<name>L1J6R6_GUITC</name>
<evidence type="ECO:0000313" key="1">
    <source>
        <dbReference type="EMBL" id="EKX43765.1"/>
    </source>
</evidence>
<accession>L1J6R6</accession>
<dbReference type="AlphaFoldDB" id="L1J6R6"/>
<dbReference type="KEGG" id="gtt:GUITHDRAFT_110220"/>
<reference evidence="2" key="3">
    <citation type="submission" date="2016-03" db="UniProtKB">
        <authorList>
            <consortium name="EnsemblProtists"/>
        </authorList>
    </citation>
    <scope>IDENTIFICATION</scope>
</reference>
<evidence type="ECO:0000313" key="2">
    <source>
        <dbReference type="EnsemblProtists" id="EKX43765"/>
    </source>
</evidence>
<sequence>MFAGYHKLSMDHTRCKQANHMGMNTASWHPGTCKAAGYSQLMNQHSLGPFQRQMWVKPDGMSPSQLANYKIPSWADPHYSAAGDDRNFG</sequence>
<proteinExistence type="predicted"/>
<reference evidence="1 3" key="1">
    <citation type="journal article" date="2012" name="Nature">
        <title>Algal genomes reveal evolutionary mosaicism and the fate of nucleomorphs.</title>
        <authorList>
            <consortium name="DOE Joint Genome Institute"/>
            <person name="Curtis B.A."/>
            <person name="Tanifuji G."/>
            <person name="Burki F."/>
            <person name="Gruber A."/>
            <person name="Irimia M."/>
            <person name="Maruyama S."/>
            <person name="Arias M.C."/>
            <person name="Ball S.G."/>
            <person name="Gile G.H."/>
            <person name="Hirakawa Y."/>
            <person name="Hopkins J.F."/>
            <person name="Kuo A."/>
            <person name="Rensing S.A."/>
            <person name="Schmutz J."/>
            <person name="Symeonidi A."/>
            <person name="Elias M."/>
            <person name="Eveleigh R.J."/>
            <person name="Herman E.K."/>
            <person name="Klute M.J."/>
            <person name="Nakayama T."/>
            <person name="Obornik M."/>
            <person name="Reyes-Prieto A."/>
            <person name="Armbrust E.V."/>
            <person name="Aves S.J."/>
            <person name="Beiko R.G."/>
            <person name="Coutinho P."/>
            <person name="Dacks J.B."/>
            <person name="Durnford D.G."/>
            <person name="Fast N.M."/>
            <person name="Green B.R."/>
            <person name="Grisdale C.J."/>
            <person name="Hempel F."/>
            <person name="Henrissat B."/>
            <person name="Hoppner M.P."/>
            <person name="Ishida K."/>
            <person name="Kim E."/>
            <person name="Koreny L."/>
            <person name="Kroth P.G."/>
            <person name="Liu Y."/>
            <person name="Malik S.B."/>
            <person name="Maier U.G."/>
            <person name="McRose D."/>
            <person name="Mock T."/>
            <person name="Neilson J.A."/>
            <person name="Onodera N.T."/>
            <person name="Poole A.M."/>
            <person name="Pritham E.J."/>
            <person name="Richards T.A."/>
            <person name="Rocap G."/>
            <person name="Roy S.W."/>
            <person name="Sarai C."/>
            <person name="Schaack S."/>
            <person name="Shirato S."/>
            <person name="Slamovits C.H."/>
            <person name="Spencer D.F."/>
            <person name="Suzuki S."/>
            <person name="Worden A.Z."/>
            <person name="Zauner S."/>
            <person name="Barry K."/>
            <person name="Bell C."/>
            <person name="Bharti A.K."/>
            <person name="Crow J.A."/>
            <person name="Grimwood J."/>
            <person name="Kramer R."/>
            <person name="Lindquist E."/>
            <person name="Lucas S."/>
            <person name="Salamov A."/>
            <person name="McFadden G.I."/>
            <person name="Lane C.E."/>
            <person name="Keeling P.J."/>
            <person name="Gray M.W."/>
            <person name="Grigoriev I.V."/>
            <person name="Archibald J.M."/>
        </authorList>
    </citation>
    <scope>NUCLEOTIDE SEQUENCE</scope>
    <source>
        <strain evidence="1 3">CCMP2712</strain>
    </source>
</reference>
<dbReference type="PaxDb" id="55529-EKX43765"/>